<dbReference type="AlphaFoldDB" id="A0A8A2VMK0"/>
<dbReference type="Proteomes" id="UP000663203">
    <property type="component" value="Chromosome"/>
</dbReference>
<proteinExistence type="predicted"/>
<evidence type="ECO:0000313" key="3">
    <source>
        <dbReference type="Proteomes" id="UP000663203"/>
    </source>
</evidence>
<dbReference type="Pfam" id="PF08241">
    <property type="entry name" value="Methyltransf_11"/>
    <property type="match status" value="1"/>
</dbReference>
<dbReference type="InterPro" id="IPR029063">
    <property type="entry name" value="SAM-dependent_MTases_sf"/>
</dbReference>
<evidence type="ECO:0000313" key="2">
    <source>
        <dbReference type="EMBL" id="QSW99378.1"/>
    </source>
</evidence>
<gene>
    <name evidence="2" type="ORF">J0X25_00015</name>
</gene>
<keyword evidence="2" id="KW-0808">Transferase</keyword>
<dbReference type="InterPro" id="IPR050508">
    <property type="entry name" value="Methyltransf_Superfamily"/>
</dbReference>
<protein>
    <submittedName>
        <fullName evidence="2">Class I SAM-dependent methyltransferase</fullName>
    </submittedName>
</protein>
<accession>A0A8A2VMK0</accession>
<dbReference type="SUPFAM" id="SSF53335">
    <property type="entry name" value="S-adenosyl-L-methionine-dependent methyltransferases"/>
    <property type="match status" value="1"/>
</dbReference>
<dbReference type="CDD" id="cd02440">
    <property type="entry name" value="AdoMet_MTases"/>
    <property type="match status" value="1"/>
</dbReference>
<dbReference type="GeneID" id="63185642"/>
<dbReference type="KEGG" id="hakz:J0X25_00015"/>
<evidence type="ECO:0000259" key="1">
    <source>
        <dbReference type="Pfam" id="PF08241"/>
    </source>
</evidence>
<reference evidence="2 3" key="1">
    <citation type="submission" date="2021-03" db="EMBL/GenBank/DDBJ databases">
        <title>Haloterrigena longa sp. nov. and Haloterrigena limicola sp. nov., extremely halophilic archaea isolated from a salt lake.</title>
        <authorList>
            <person name="Henglin C."/>
        </authorList>
    </citation>
    <scope>NUCLEOTIDE SEQUENCE [LARGE SCALE GENOMIC DNA]</scope>
    <source>
        <strain evidence="2 3">KZCA68</strain>
    </source>
</reference>
<sequence length="203" mass="21924">MVDSDAVRRGYDALRETYAAERSADGREREIIESFLESLSEPARVLDAGCGQGTPVLHRGRESMSIVGVDFSRGQLELAATAVSEEPLVQGDLTALPVGDAAVDAVTALHSVIHVPLEEHRTVVDEFARVLRPGGRVLVSEGPDEWRGSNPDWLDSGVEMQWHVAGADATRDQLRAAGFAIDREWTAADESAWVFVSATLEGS</sequence>
<dbReference type="PANTHER" id="PTHR42912">
    <property type="entry name" value="METHYLTRANSFERASE"/>
    <property type="match status" value="1"/>
</dbReference>
<keyword evidence="2" id="KW-0489">Methyltransferase</keyword>
<dbReference type="GO" id="GO:0032259">
    <property type="term" value="P:methylation"/>
    <property type="evidence" value="ECO:0007669"/>
    <property type="project" value="UniProtKB-KW"/>
</dbReference>
<name>A0A8A2VMK0_9EURY</name>
<dbReference type="Gene3D" id="3.40.50.150">
    <property type="entry name" value="Vaccinia Virus protein VP39"/>
    <property type="match status" value="1"/>
</dbReference>
<dbReference type="RefSeq" id="WP_207288985.1">
    <property type="nucleotide sequence ID" value="NZ_CP071462.1"/>
</dbReference>
<feature type="domain" description="Methyltransferase type 11" evidence="1">
    <location>
        <begin position="46"/>
        <end position="138"/>
    </location>
</feature>
<dbReference type="PANTHER" id="PTHR42912:SF45">
    <property type="entry name" value="23S RRNA (GUANINE(745)-N(1))-METHYLTRANSFERASE"/>
    <property type="match status" value="1"/>
</dbReference>
<dbReference type="EMBL" id="CP071462">
    <property type="protein sequence ID" value="QSW99378.1"/>
    <property type="molecule type" value="Genomic_DNA"/>
</dbReference>
<dbReference type="GO" id="GO:0008757">
    <property type="term" value="F:S-adenosylmethionine-dependent methyltransferase activity"/>
    <property type="evidence" value="ECO:0007669"/>
    <property type="project" value="InterPro"/>
</dbReference>
<organism evidence="2 3">
    <name type="scientific">Haloterrigena alkaliphila</name>
    <dbReference type="NCBI Taxonomy" id="2816475"/>
    <lineage>
        <taxon>Archaea</taxon>
        <taxon>Methanobacteriati</taxon>
        <taxon>Methanobacteriota</taxon>
        <taxon>Stenosarchaea group</taxon>
        <taxon>Halobacteria</taxon>
        <taxon>Halobacteriales</taxon>
        <taxon>Natrialbaceae</taxon>
        <taxon>Haloterrigena</taxon>
    </lineage>
</organism>
<dbReference type="InterPro" id="IPR013216">
    <property type="entry name" value="Methyltransf_11"/>
</dbReference>
<keyword evidence="3" id="KW-1185">Reference proteome</keyword>